<evidence type="ECO:0000313" key="3">
    <source>
        <dbReference type="Proteomes" id="UP001189619"/>
    </source>
</evidence>
<keyword evidence="1" id="KW-0808">Transferase</keyword>
<dbReference type="InterPro" id="IPR050483">
    <property type="entry name" value="CoA-transferase_III_domain"/>
</dbReference>
<dbReference type="AlphaFoldDB" id="A0AA48RHZ4"/>
<dbReference type="KEGG" id="bayd:BSPP4475_12250"/>
<organism evidence="2 3">
    <name type="scientific">Brevibacillus aydinogluensis</name>
    <dbReference type="NCBI Taxonomy" id="927786"/>
    <lineage>
        <taxon>Bacteria</taxon>
        <taxon>Bacillati</taxon>
        <taxon>Bacillota</taxon>
        <taxon>Bacilli</taxon>
        <taxon>Bacillales</taxon>
        <taxon>Paenibacillaceae</taxon>
        <taxon>Brevibacillus</taxon>
    </lineage>
</organism>
<dbReference type="EMBL" id="OY569118">
    <property type="protein sequence ID" value="CAJ1003092.1"/>
    <property type="molecule type" value="Genomic_DNA"/>
</dbReference>
<evidence type="ECO:0000313" key="2">
    <source>
        <dbReference type="EMBL" id="CAJ1003092.1"/>
    </source>
</evidence>
<dbReference type="InterPro" id="IPR023606">
    <property type="entry name" value="CoA-Trfase_III_dom_1_sf"/>
</dbReference>
<name>A0AA48RHZ4_9BACL</name>
<accession>A0AA48RHZ4</accession>
<dbReference type="Gene3D" id="3.30.1540.10">
    <property type="entry name" value="formyl-coa transferase, domain 3"/>
    <property type="match status" value="1"/>
</dbReference>
<gene>
    <name evidence="2" type="ORF">BSPP4475_12250</name>
</gene>
<keyword evidence="3" id="KW-1185">Reference proteome</keyword>
<dbReference type="PANTHER" id="PTHR48207">
    <property type="entry name" value="SUCCINATE--HYDROXYMETHYLGLUTARATE COA-TRANSFERASE"/>
    <property type="match status" value="1"/>
</dbReference>
<evidence type="ECO:0000256" key="1">
    <source>
        <dbReference type="ARBA" id="ARBA00022679"/>
    </source>
</evidence>
<dbReference type="PANTHER" id="PTHR48207:SF4">
    <property type="entry name" value="BLL6097 PROTEIN"/>
    <property type="match status" value="1"/>
</dbReference>
<reference evidence="2" key="1">
    <citation type="submission" date="2023-07" db="EMBL/GenBank/DDBJ databases">
        <authorList>
            <person name="Ivanov I."/>
            <person name="Teneva D."/>
            <person name="Stoikov I."/>
        </authorList>
    </citation>
    <scope>NUCLEOTIDE SEQUENCE</scope>
    <source>
        <strain evidence="2">4475</strain>
    </source>
</reference>
<dbReference type="Proteomes" id="UP001189619">
    <property type="component" value="Chromosome"/>
</dbReference>
<dbReference type="RefSeq" id="WP_304414415.1">
    <property type="nucleotide sequence ID" value="NZ_OY569118.1"/>
</dbReference>
<dbReference type="InterPro" id="IPR003673">
    <property type="entry name" value="CoA-Trfase_fam_III"/>
</dbReference>
<dbReference type="GO" id="GO:0008410">
    <property type="term" value="F:CoA-transferase activity"/>
    <property type="evidence" value="ECO:0007669"/>
    <property type="project" value="TreeGrafter"/>
</dbReference>
<protein>
    <submittedName>
        <fullName evidence="2">CoA-transferase</fullName>
    </submittedName>
</protein>
<sequence length="395" mass="44132">MQQALQNMRVVDLTQVLAGPYCTMVLGDLGADVIKVEKYPDGDDTRTMRPFVKDESYCYMMVNRNKRGIRLNIKEEAGRAILYDLVKTADVFIENFRPGTTCKLGIDYETLRAVNPGLIYCSISGYGQTGPYSHKGGFDIMAQGLSGIMSMTGEKGGRPVKSGIAIHDIAAGVTALYSILAAYVHKIRTGEGQYIDLSLVDSGLAWTVWEAAAYFGAGEVSGPNGSAHRVSAPYQGFQTKNGHILIGAANQKLWERFCQDVIDRPELLEDPRFITNSDRIRHVDELEAIIREIIIREESQYWLEKLDKAGIPSGPIYRYDETMNDPHIRAREMIIEYEHPAAGPIVNLGFPAKFSKTPGQVRRPAPCLGQHTREVLRELKYSEEAIRELEENQII</sequence>
<dbReference type="InterPro" id="IPR044855">
    <property type="entry name" value="CoA-Trfase_III_dom3_sf"/>
</dbReference>
<dbReference type="Pfam" id="PF02515">
    <property type="entry name" value="CoA_transf_3"/>
    <property type="match status" value="1"/>
</dbReference>
<dbReference type="SUPFAM" id="SSF89796">
    <property type="entry name" value="CoA-transferase family III (CaiB/BaiF)"/>
    <property type="match status" value="1"/>
</dbReference>
<proteinExistence type="predicted"/>
<dbReference type="Gene3D" id="3.40.50.10540">
    <property type="entry name" value="Crotonobetainyl-coa:carnitine coa-transferase, domain 1"/>
    <property type="match status" value="1"/>
</dbReference>